<organism evidence="1 2">
    <name type="scientific">Parasulfuritortus cantonensis</name>
    <dbReference type="NCBI Taxonomy" id="2528202"/>
    <lineage>
        <taxon>Bacteria</taxon>
        <taxon>Pseudomonadati</taxon>
        <taxon>Pseudomonadota</taxon>
        <taxon>Betaproteobacteria</taxon>
        <taxon>Nitrosomonadales</taxon>
        <taxon>Thiobacillaceae</taxon>
        <taxon>Parasulfuritortus</taxon>
    </lineage>
</organism>
<evidence type="ECO:0000313" key="2">
    <source>
        <dbReference type="Proteomes" id="UP000295443"/>
    </source>
</evidence>
<accession>A0A4R1BPZ2</accession>
<dbReference type="AlphaFoldDB" id="A0A4R1BPZ2"/>
<dbReference type="EMBL" id="SJZB01000004">
    <property type="protein sequence ID" value="TCJ19793.1"/>
    <property type="molecule type" value="Genomic_DNA"/>
</dbReference>
<dbReference type="NCBIfam" id="TIGR01869">
    <property type="entry name" value="casC_Cse4"/>
    <property type="match status" value="1"/>
</dbReference>
<proteinExistence type="predicted"/>
<reference evidence="1 2" key="1">
    <citation type="submission" date="2019-03" db="EMBL/GenBank/DDBJ databases">
        <title>Genome sequence of Thiobacillaceae bacterium LSR1, a sulfur-oxidizing bacterium isolated from freshwater sediment.</title>
        <authorList>
            <person name="Li S."/>
        </authorList>
    </citation>
    <scope>NUCLEOTIDE SEQUENCE [LARGE SCALE GENOMIC DNA]</scope>
    <source>
        <strain evidence="1 2">LSR1</strain>
    </source>
</reference>
<protein>
    <submittedName>
        <fullName evidence="1">Type I-E CRISPR-associated protein Cas7/Cse4/CasC</fullName>
    </submittedName>
</protein>
<dbReference type="Pfam" id="PF09344">
    <property type="entry name" value="Cas_CT1975"/>
    <property type="match status" value="1"/>
</dbReference>
<comment type="caution">
    <text evidence="1">The sequence shown here is derived from an EMBL/GenBank/DDBJ whole genome shotgun (WGS) entry which is preliminary data.</text>
</comment>
<sequence length="378" mass="40622">ALTSYAAALLNRDDAGLAKRIPFGNAERMRVSSQCLKKHWRDDFHRALKLPGGIRSRMFFEREILPRVIESGIAEDTATKLVEALIKRLVQGGQDKDHPLRLKQPVLFGKPEADYLVRLISECAADSADPVKVLDERLKAEKGNLQAMWKAAGVNLVAGVEGAMFGRFVTSDILARTDAAVHVAHAFTVHPLATEVDYFTVVDDLKEADEDAGAAHAGDMELGAGLFYGYVVVDVPLLVSNLCGCDASDWRKQPAETLQDARDVVSRLIEAIATVSPGAKLGATAPYARAACVLLETGTSQPRTLANAYLEALKPKGNTEQQAIDALGRHLASVDAMYGCEEKRFVSATVDTASLADVPRAPLKASIAAALDSLFGAE</sequence>
<gene>
    <name evidence="1" type="primary">cas7e</name>
    <name evidence="1" type="ORF">EZJ19_01105</name>
</gene>
<dbReference type="OrthoDB" id="5291250at2"/>
<name>A0A4R1BPZ2_9PROT</name>
<feature type="non-terminal residue" evidence="1">
    <location>
        <position position="1"/>
    </location>
</feature>
<dbReference type="Proteomes" id="UP000295443">
    <property type="component" value="Unassembled WGS sequence"/>
</dbReference>
<evidence type="ECO:0000313" key="1">
    <source>
        <dbReference type="EMBL" id="TCJ19793.1"/>
    </source>
</evidence>
<dbReference type="InterPro" id="IPR010148">
    <property type="entry name" value="CRISPR-assoc_prot_CT1975"/>
</dbReference>
<keyword evidence="2" id="KW-1185">Reference proteome</keyword>
<dbReference type="RefSeq" id="WP_131444463.1">
    <property type="nucleotide sequence ID" value="NZ_SJZB01000004.1"/>
</dbReference>